<keyword evidence="2" id="KW-0812">Transmembrane</keyword>
<name>A0A6J4TI24_9ACTN</name>
<proteinExistence type="predicted"/>
<dbReference type="SUPFAM" id="SSF109604">
    <property type="entry name" value="HD-domain/PDEase-like"/>
    <property type="match status" value="1"/>
</dbReference>
<protein>
    <recommendedName>
        <fullName evidence="3">HD-GYP domain-containing protein</fullName>
    </recommendedName>
</protein>
<dbReference type="InterPro" id="IPR003607">
    <property type="entry name" value="HD/PDEase_dom"/>
</dbReference>
<feature type="region of interest" description="Disordered" evidence="1">
    <location>
        <begin position="1"/>
        <end position="22"/>
    </location>
</feature>
<evidence type="ECO:0000256" key="1">
    <source>
        <dbReference type="SAM" id="MobiDB-lite"/>
    </source>
</evidence>
<dbReference type="InterPro" id="IPR052020">
    <property type="entry name" value="Cyclic_di-GMP/3'3'-cGAMP_PDE"/>
</dbReference>
<dbReference type="Pfam" id="PF13487">
    <property type="entry name" value="HD_5"/>
    <property type="match status" value="1"/>
</dbReference>
<dbReference type="PANTHER" id="PTHR45228:SF4">
    <property type="entry name" value="LIPOPROTEIN"/>
    <property type="match status" value="1"/>
</dbReference>
<gene>
    <name evidence="4" type="ORF">AVDCRST_MAG30-3257</name>
</gene>
<dbReference type="Gene3D" id="1.10.3210.10">
    <property type="entry name" value="Hypothetical protein af1432"/>
    <property type="match status" value="1"/>
</dbReference>
<organism evidence="4">
    <name type="scientific">uncultured Solirubrobacteraceae bacterium</name>
    <dbReference type="NCBI Taxonomy" id="1162706"/>
    <lineage>
        <taxon>Bacteria</taxon>
        <taxon>Bacillati</taxon>
        <taxon>Actinomycetota</taxon>
        <taxon>Thermoleophilia</taxon>
        <taxon>Solirubrobacterales</taxon>
        <taxon>Solirubrobacteraceae</taxon>
        <taxon>environmental samples</taxon>
    </lineage>
</organism>
<feature type="non-terminal residue" evidence="4">
    <location>
        <position position="1"/>
    </location>
</feature>
<dbReference type="PROSITE" id="PS51832">
    <property type="entry name" value="HD_GYP"/>
    <property type="match status" value="1"/>
</dbReference>
<keyword evidence="2" id="KW-1133">Transmembrane helix</keyword>
<accession>A0A6J4TI24</accession>
<keyword evidence="2" id="KW-0472">Membrane</keyword>
<feature type="transmembrane region" description="Helical" evidence="2">
    <location>
        <begin position="42"/>
        <end position="59"/>
    </location>
</feature>
<reference evidence="4" key="1">
    <citation type="submission" date="2020-02" db="EMBL/GenBank/DDBJ databases">
        <authorList>
            <person name="Meier V. D."/>
        </authorList>
    </citation>
    <scope>NUCLEOTIDE SEQUENCE</scope>
    <source>
        <strain evidence="4">AVDCRST_MAG30</strain>
    </source>
</reference>
<evidence type="ECO:0000259" key="3">
    <source>
        <dbReference type="PROSITE" id="PS51832"/>
    </source>
</evidence>
<sequence length="284" mass="30117">GERVRPRAAATRTGGRAKRADSRAPAEIVGEAAGQIVAVVPAWLWALLVGLASTVAGLLRRTMSLASRRRREAAESCDATVRALAAAVEAKDACTAGHLERVQRLGLLLAAEIVPSDAKSREMAHGFLLHDVGKLAVPDAVLNKPGRLDPDELAVMRSHADAGAKILDGVPGLGRGLDIVRHHHERWDGQGYPAGLAGEEIPLWARIFSVIDTLDAMTSDRPYAERRPLDEALAEVEANAGSQFDPAVVRALLRMDRAVIAATLTPPAPAAVPARRERALVAVA</sequence>
<dbReference type="InterPro" id="IPR037522">
    <property type="entry name" value="HD_GYP_dom"/>
</dbReference>
<evidence type="ECO:0000313" key="4">
    <source>
        <dbReference type="EMBL" id="CAA9524431.1"/>
    </source>
</evidence>
<feature type="domain" description="HD-GYP" evidence="3">
    <location>
        <begin position="73"/>
        <end position="268"/>
    </location>
</feature>
<evidence type="ECO:0000256" key="2">
    <source>
        <dbReference type="SAM" id="Phobius"/>
    </source>
</evidence>
<dbReference type="EMBL" id="CADCVS010000421">
    <property type="protein sequence ID" value="CAA9524431.1"/>
    <property type="molecule type" value="Genomic_DNA"/>
</dbReference>
<dbReference type="CDD" id="cd00077">
    <property type="entry name" value="HDc"/>
    <property type="match status" value="1"/>
</dbReference>
<dbReference type="PANTHER" id="PTHR45228">
    <property type="entry name" value="CYCLIC DI-GMP PHOSPHODIESTERASE TM_0186-RELATED"/>
    <property type="match status" value="1"/>
</dbReference>
<dbReference type="AlphaFoldDB" id="A0A6J4TI24"/>